<dbReference type="EMBL" id="KZ353117">
    <property type="protein sequence ID" value="PIO61720.1"/>
    <property type="molecule type" value="Genomic_DNA"/>
</dbReference>
<evidence type="ECO:0000259" key="1">
    <source>
        <dbReference type="PROSITE" id="PS50234"/>
    </source>
</evidence>
<proteinExistence type="predicted"/>
<accession>A0A2G9TWT9</accession>
<feature type="non-terminal residue" evidence="2">
    <location>
        <position position="285"/>
    </location>
</feature>
<dbReference type="SUPFAM" id="SSF53300">
    <property type="entry name" value="vWA-like"/>
    <property type="match status" value="1"/>
</dbReference>
<gene>
    <name evidence="2" type="ORF">TELCIR_16747</name>
</gene>
<evidence type="ECO:0000313" key="3">
    <source>
        <dbReference type="Proteomes" id="UP000230423"/>
    </source>
</evidence>
<dbReference type="Proteomes" id="UP000230423">
    <property type="component" value="Unassembled WGS sequence"/>
</dbReference>
<dbReference type="Pfam" id="PF00092">
    <property type="entry name" value="VWA"/>
    <property type="match status" value="1"/>
</dbReference>
<dbReference type="InterPro" id="IPR002035">
    <property type="entry name" value="VWF_A"/>
</dbReference>
<dbReference type="CDD" id="cd00198">
    <property type="entry name" value="vWFA"/>
    <property type="match status" value="1"/>
</dbReference>
<organism evidence="2 3">
    <name type="scientific">Teladorsagia circumcincta</name>
    <name type="common">Brown stomach worm</name>
    <name type="synonym">Ostertagia circumcincta</name>
    <dbReference type="NCBI Taxonomy" id="45464"/>
    <lineage>
        <taxon>Eukaryota</taxon>
        <taxon>Metazoa</taxon>
        <taxon>Ecdysozoa</taxon>
        <taxon>Nematoda</taxon>
        <taxon>Chromadorea</taxon>
        <taxon>Rhabditida</taxon>
        <taxon>Rhabditina</taxon>
        <taxon>Rhabditomorpha</taxon>
        <taxon>Strongyloidea</taxon>
        <taxon>Trichostrongylidae</taxon>
        <taxon>Teladorsagia</taxon>
    </lineage>
</organism>
<protein>
    <recommendedName>
        <fullName evidence="1">VWFA domain-containing protein</fullName>
    </recommendedName>
</protein>
<name>A0A2G9TWT9_TELCI</name>
<dbReference type="PROSITE" id="PS50234">
    <property type="entry name" value="VWFA"/>
    <property type="match status" value="1"/>
</dbReference>
<feature type="domain" description="VWFA" evidence="1">
    <location>
        <begin position="111"/>
        <end position="285"/>
    </location>
</feature>
<sequence>AVKKEHWAPLYPMNTCADTPRITAVMAIEGYRDMPAIARLPVICTFGNPPDVKLRHKNDICSSAAHFNERKGRCECNDPKEDATVQQPELYKDFPPGTLCVTCNSKTEKRSVLFIMDQSSTVGREGMSKEKKFILDILSVLTNVRAGGVVISCPSYVGLEMKHYTTSEVENWVRGQSSSVDAGGSLYTGTYEAYKLGKEMLDKEGTVTKTIIVTSDGENSNCRGDTERDYYYRSPRPWEYDIAKQWRDSGATIIYVLVGGWGYPDNAREIVGYNEKLIRRVKDHN</sequence>
<keyword evidence="3" id="KW-1185">Reference proteome</keyword>
<reference evidence="2 3" key="1">
    <citation type="submission" date="2015-09" db="EMBL/GenBank/DDBJ databases">
        <title>Draft genome of the parasitic nematode Teladorsagia circumcincta isolate WARC Sus (inbred).</title>
        <authorList>
            <person name="Mitreva M."/>
        </authorList>
    </citation>
    <scope>NUCLEOTIDE SEQUENCE [LARGE SCALE GENOMIC DNA]</scope>
    <source>
        <strain evidence="2 3">S</strain>
    </source>
</reference>
<evidence type="ECO:0000313" key="2">
    <source>
        <dbReference type="EMBL" id="PIO61720.1"/>
    </source>
</evidence>
<dbReference type="AlphaFoldDB" id="A0A2G9TWT9"/>
<dbReference type="Gene3D" id="3.40.50.410">
    <property type="entry name" value="von Willebrand factor, type A domain"/>
    <property type="match status" value="1"/>
</dbReference>
<dbReference type="InterPro" id="IPR036465">
    <property type="entry name" value="vWFA_dom_sf"/>
</dbReference>
<feature type="non-terminal residue" evidence="2">
    <location>
        <position position="1"/>
    </location>
</feature>
<dbReference type="OrthoDB" id="5872865at2759"/>